<sequence>MTLCFDYNILAQRSGLKMNSDAFRFLQSLVLDSCLVQSFPRRYTEKLDERNVMQCQQHILLIIEGYELIRFLEGTLPTPPRFVSSPDGTLASAPDAFLFVQQDKLLALWLLSTISAPLLSSFIAAKTPCEVWSTVNHLFTVATRAKLSRIKHELHSIKKSMMTVKEYIIKIKNTCTLLEASGLVVSKAEKKIVDVLLKFKNRQTHAVNDIPFHAHLVEATSATSVEDSVHGSHPPPGAHGHDFRLGFSSRSMVAMDIWHNAVIIISTANTVVYLF</sequence>
<dbReference type="PANTHER" id="PTHR47481:SF10">
    <property type="entry name" value="COPIA-LIKE POLYPROTEIN_RETROTRANSPOSON"/>
    <property type="match status" value="1"/>
</dbReference>
<dbReference type="Proteomes" id="UP001358586">
    <property type="component" value="Chromosome 3"/>
</dbReference>
<accession>A0ABR0QM94</accession>
<protein>
    <submittedName>
        <fullName evidence="1">Uncharacterized protein</fullName>
    </submittedName>
</protein>
<keyword evidence="2" id="KW-1185">Reference proteome</keyword>
<evidence type="ECO:0000313" key="2">
    <source>
        <dbReference type="Proteomes" id="UP001358586"/>
    </source>
</evidence>
<organism evidence="1 2">
    <name type="scientific">Gossypium arboreum</name>
    <name type="common">Tree cotton</name>
    <name type="synonym">Gossypium nanking</name>
    <dbReference type="NCBI Taxonomy" id="29729"/>
    <lineage>
        <taxon>Eukaryota</taxon>
        <taxon>Viridiplantae</taxon>
        <taxon>Streptophyta</taxon>
        <taxon>Embryophyta</taxon>
        <taxon>Tracheophyta</taxon>
        <taxon>Spermatophyta</taxon>
        <taxon>Magnoliopsida</taxon>
        <taxon>eudicotyledons</taxon>
        <taxon>Gunneridae</taxon>
        <taxon>Pentapetalae</taxon>
        <taxon>rosids</taxon>
        <taxon>malvids</taxon>
        <taxon>Malvales</taxon>
        <taxon>Malvaceae</taxon>
        <taxon>Malvoideae</taxon>
        <taxon>Gossypium</taxon>
    </lineage>
</organism>
<proteinExistence type="predicted"/>
<dbReference type="EMBL" id="JARKNE010000003">
    <property type="protein sequence ID" value="KAK5840475.1"/>
    <property type="molecule type" value="Genomic_DNA"/>
</dbReference>
<reference evidence="1 2" key="1">
    <citation type="submission" date="2023-03" db="EMBL/GenBank/DDBJ databases">
        <title>WGS of Gossypium arboreum.</title>
        <authorList>
            <person name="Yu D."/>
        </authorList>
    </citation>
    <scope>NUCLEOTIDE SEQUENCE [LARGE SCALE GENOMIC DNA]</scope>
    <source>
        <tissue evidence="1">Leaf</tissue>
    </source>
</reference>
<gene>
    <name evidence="1" type="ORF">PVK06_009376</name>
</gene>
<name>A0ABR0QM94_GOSAR</name>
<comment type="caution">
    <text evidence="1">The sequence shown here is derived from an EMBL/GenBank/DDBJ whole genome shotgun (WGS) entry which is preliminary data.</text>
</comment>
<evidence type="ECO:0000313" key="1">
    <source>
        <dbReference type="EMBL" id="KAK5840475.1"/>
    </source>
</evidence>
<dbReference type="PANTHER" id="PTHR47481">
    <property type="match status" value="1"/>
</dbReference>